<dbReference type="PANTHER" id="PTHR11732">
    <property type="entry name" value="ALDO/KETO REDUCTASE"/>
    <property type="match status" value="1"/>
</dbReference>
<keyword evidence="8" id="KW-1185">Reference proteome</keyword>
<evidence type="ECO:0000256" key="4">
    <source>
        <dbReference type="PIRSR" id="PIRSR000097-2"/>
    </source>
</evidence>
<name>A0A2K1QKM3_9PEZI</name>
<dbReference type="OrthoDB" id="416253at2759"/>
<feature type="site" description="Lowers pKa of active site Tyr" evidence="5">
    <location>
        <position position="78"/>
    </location>
</feature>
<evidence type="ECO:0000313" key="7">
    <source>
        <dbReference type="EMBL" id="PNS15716.1"/>
    </source>
</evidence>
<dbReference type="InterPro" id="IPR036812">
    <property type="entry name" value="NAD(P)_OxRdtase_dom_sf"/>
</dbReference>
<accession>A0A2K1QKM3</accession>
<evidence type="ECO:0000313" key="8">
    <source>
        <dbReference type="Proteomes" id="UP000243797"/>
    </source>
</evidence>
<dbReference type="FunCoup" id="A0A2K1QKM3">
    <property type="interactions" value="463"/>
</dbReference>
<dbReference type="InParanoid" id="A0A2K1QKM3"/>
<dbReference type="PROSITE" id="PS00063">
    <property type="entry name" value="ALDOKETO_REDUCTASE_3"/>
    <property type="match status" value="1"/>
</dbReference>
<feature type="active site" description="Proton donor" evidence="3">
    <location>
        <position position="50"/>
    </location>
</feature>
<dbReference type="Pfam" id="PF00248">
    <property type="entry name" value="Aldo_ket_red"/>
    <property type="match status" value="1"/>
</dbReference>
<feature type="domain" description="NADP-dependent oxidoreductase" evidence="6">
    <location>
        <begin position="17"/>
        <end position="282"/>
    </location>
</feature>
<sequence length="305" mass="33499">MSIPDLPLNTGAKIPAVGLGTWQSAPGEVKAAVAHALKSGYRHIDCAYVYGNEAEVGEGLKEAFAAGIKREDIFITTKVWCTFHSRVEQCLEESLKALGLDYVDLYLMHWPVPMNPNGNDPKFPKLADGSRDLDKSWSHVQTWKELEKVSKTGKVKAIGVANYSKRFLEELLPQASIVPAANQIENHVYLPQQEILDYCKEKGIHVTAYSPFGSTGSPIFSEEGVAKVAEKHGVKPGTVLLSYHVSLGHSVLPKSVTASRIEENLKIVSLDQDDLKALDEIHKTKGITRFVYPAFGVDLGFPDKS</sequence>
<dbReference type="SUPFAM" id="SSF51430">
    <property type="entry name" value="NAD(P)-linked oxidoreductase"/>
    <property type="match status" value="1"/>
</dbReference>
<gene>
    <name evidence="7" type="ORF">CAC42_4168</name>
</gene>
<dbReference type="EMBL" id="NKHZ01000068">
    <property type="protein sequence ID" value="PNS15716.1"/>
    <property type="molecule type" value="Genomic_DNA"/>
</dbReference>
<dbReference type="STRING" id="2082308.A0A2K1QKM3"/>
<dbReference type="Proteomes" id="UP000243797">
    <property type="component" value="Unassembled WGS sequence"/>
</dbReference>
<reference evidence="7 8" key="1">
    <citation type="submission" date="2017-06" db="EMBL/GenBank/DDBJ databases">
        <title>Draft genome sequence of a variant of Elsinoe murrayae.</title>
        <authorList>
            <person name="Cheng Q."/>
        </authorList>
    </citation>
    <scope>NUCLEOTIDE SEQUENCE [LARGE SCALE GENOMIC DNA]</scope>
    <source>
        <strain evidence="7 8">CQ-2017a</strain>
    </source>
</reference>
<evidence type="ECO:0000256" key="3">
    <source>
        <dbReference type="PIRSR" id="PIRSR000097-1"/>
    </source>
</evidence>
<evidence type="ECO:0000256" key="5">
    <source>
        <dbReference type="PIRSR" id="PIRSR000097-3"/>
    </source>
</evidence>
<comment type="caution">
    <text evidence="7">The sequence shown here is derived from an EMBL/GenBank/DDBJ whole genome shotgun (WGS) entry which is preliminary data.</text>
</comment>
<dbReference type="PIRSF" id="PIRSF000097">
    <property type="entry name" value="AKR"/>
    <property type="match status" value="1"/>
</dbReference>
<dbReference type="PRINTS" id="PR00069">
    <property type="entry name" value="ALDKETRDTASE"/>
</dbReference>
<dbReference type="GO" id="GO:0016491">
    <property type="term" value="F:oxidoreductase activity"/>
    <property type="evidence" value="ECO:0007669"/>
    <property type="project" value="UniProtKB-KW"/>
</dbReference>
<dbReference type="FunFam" id="3.20.20.100:FF:000007">
    <property type="entry name" value="NAD(P)H-dependent D-xylose reductase xyl1"/>
    <property type="match status" value="1"/>
</dbReference>
<protein>
    <submittedName>
        <fullName evidence="7">Glycerol 2-dehydrogenase (NADP(+))</fullName>
    </submittedName>
</protein>
<evidence type="ECO:0000259" key="6">
    <source>
        <dbReference type="Pfam" id="PF00248"/>
    </source>
</evidence>
<dbReference type="Gene3D" id="3.20.20.100">
    <property type="entry name" value="NADP-dependent oxidoreductase domain"/>
    <property type="match status" value="1"/>
</dbReference>
<evidence type="ECO:0000256" key="1">
    <source>
        <dbReference type="ARBA" id="ARBA00007905"/>
    </source>
</evidence>
<comment type="similarity">
    <text evidence="1">Belongs to the aldo/keto reductase family.</text>
</comment>
<dbReference type="InterPro" id="IPR023210">
    <property type="entry name" value="NADP_OxRdtase_dom"/>
</dbReference>
<keyword evidence="2" id="KW-0560">Oxidoreductase</keyword>
<organism evidence="7 8">
    <name type="scientific">Sphaceloma murrayae</name>
    <dbReference type="NCBI Taxonomy" id="2082308"/>
    <lineage>
        <taxon>Eukaryota</taxon>
        <taxon>Fungi</taxon>
        <taxon>Dikarya</taxon>
        <taxon>Ascomycota</taxon>
        <taxon>Pezizomycotina</taxon>
        <taxon>Dothideomycetes</taxon>
        <taxon>Dothideomycetidae</taxon>
        <taxon>Myriangiales</taxon>
        <taxon>Elsinoaceae</taxon>
        <taxon>Sphaceloma</taxon>
    </lineage>
</organism>
<proteinExistence type="inferred from homology"/>
<dbReference type="InterPro" id="IPR018170">
    <property type="entry name" value="Aldo/ket_reductase_CS"/>
</dbReference>
<evidence type="ECO:0000256" key="2">
    <source>
        <dbReference type="ARBA" id="ARBA00023002"/>
    </source>
</evidence>
<dbReference type="InterPro" id="IPR020471">
    <property type="entry name" value="AKR"/>
</dbReference>
<feature type="binding site" evidence="4">
    <location>
        <position position="109"/>
    </location>
    <ligand>
        <name>substrate</name>
    </ligand>
</feature>
<dbReference type="AlphaFoldDB" id="A0A2K1QKM3"/>
<dbReference type="PROSITE" id="PS00798">
    <property type="entry name" value="ALDOKETO_REDUCTASE_1"/>
    <property type="match status" value="1"/>
</dbReference>